<accession>A0A809YKR6</accession>
<organism evidence="1">
    <name type="scientific">Bradyrhizobium diazoefficiens</name>
    <dbReference type="NCBI Taxonomy" id="1355477"/>
    <lineage>
        <taxon>Bacteria</taxon>
        <taxon>Pseudomonadati</taxon>
        <taxon>Pseudomonadota</taxon>
        <taxon>Alphaproteobacteria</taxon>
        <taxon>Hyphomicrobiales</taxon>
        <taxon>Nitrobacteraceae</taxon>
        <taxon>Bradyrhizobium</taxon>
    </lineage>
</organism>
<protein>
    <submittedName>
        <fullName evidence="1">Uncharacterized protein</fullName>
    </submittedName>
</protein>
<reference evidence="1" key="2">
    <citation type="submission" date="2020-05" db="EMBL/GenBank/DDBJ databases">
        <title>Complete genome sequence of Bradyrhizobium diazoefficiens XF3 isolated from soybean nodule.</title>
        <authorList>
            <person name="Noda R."/>
            <person name="Kakizaki K."/>
            <person name="Minamisawa K."/>
        </authorList>
    </citation>
    <scope>NUCLEOTIDE SEQUENCE</scope>
    <source>
        <strain evidence="1">XF3</strain>
    </source>
</reference>
<dbReference type="EMBL" id="AP023093">
    <property type="protein sequence ID" value="BCE40514.1"/>
    <property type="molecule type" value="Genomic_DNA"/>
</dbReference>
<name>A0A809YKR6_9BRAD</name>
<dbReference type="EMBL" id="AP023099">
    <property type="protein sequence ID" value="BCE92798.1"/>
    <property type="molecule type" value="Genomic_DNA"/>
</dbReference>
<dbReference type="AlphaFoldDB" id="A0A809YKR6"/>
<reference evidence="2" key="1">
    <citation type="submission" date="2020-05" db="EMBL/GenBank/DDBJ databases">
        <title>Complete genome sequence of Bradyrhizobium diazoefficiens XF10 isolated from soybean nodule.</title>
        <authorList>
            <person name="Noda R."/>
            <person name="Kakizaki K."/>
            <person name="Minamisawa K."/>
        </authorList>
    </citation>
    <scope>NUCLEOTIDE SEQUENCE</scope>
    <source>
        <strain evidence="2">XF10</strain>
    </source>
</reference>
<evidence type="ECO:0000313" key="1">
    <source>
        <dbReference type="EMBL" id="BCE40514.1"/>
    </source>
</evidence>
<gene>
    <name evidence="2" type="ORF">XF10B_55960</name>
    <name evidence="1" type="ORF">XF3B_55450</name>
</gene>
<evidence type="ECO:0000313" key="2">
    <source>
        <dbReference type="EMBL" id="BCE92798.1"/>
    </source>
</evidence>
<proteinExistence type="predicted"/>
<sequence length="73" mass="7877">MEMSAFRLTTTEQGVVQVVGTSIPLTTASTPEGVDEMLIFSVVPRVTDAQPPSMTLSATIPIERMKCPLSRPQ</sequence>